<keyword evidence="3" id="KW-1185">Reference proteome</keyword>
<accession>A0ABD5V3C5</accession>
<dbReference type="EMBL" id="JBHSXQ010000003">
    <property type="protein sequence ID" value="MFC6906038.1"/>
    <property type="molecule type" value="Genomic_DNA"/>
</dbReference>
<reference evidence="2 3" key="1">
    <citation type="journal article" date="2019" name="Int. J. Syst. Evol. Microbiol.">
        <title>The Global Catalogue of Microorganisms (GCM) 10K type strain sequencing project: providing services to taxonomists for standard genome sequencing and annotation.</title>
        <authorList>
            <consortium name="The Broad Institute Genomics Platform"/>
            <consortium name="The Broad Institute Genome Sequencing Center for Infectious Disease"/>
            <person name="Wu L."/>
            <person name="Ma J."/>
        </authorList>
    </citation>
    <scope>NUCLEOTIDE SEQUENCE [LARGE SCALE GENOMIC DNA]</scope>
    <source>
        <strain evidence="2 3">CGMCC 1.3240</strain>
    </source>
</reference>
<feature type="region of interest" description="Disordered" evidence="1">
    <location>
        <begin position="272"/>
        <end position="318"/>
    </location>
</feature>
<sequence length="318" mass="35138">MREFAFELSVCARLERETAGIVSRQLGGAVAAPGSRILDVVHVEPGPDFDERAAITPETIPALAIEADVGTGRARYWREAVAGGGEYVREALERAVEIGFLERTRRGGREYLRQTTRYTDWFSTITAIENKPDLASPGDLERQLRFDVSLGLVDRVVLATGSYVTRAHLNRIPESVGVWRLHDGEREVIREATPLDSTGWGLELGESRPLRTDVSPVPPAEKARKRRRIAERAYGKGWRLDPPACAHGDVGEVEGASVPYCSYYDRVVDPGECGPSCPGHEPADPPEAEPAAERDRRTPWVTDPEGTKRRQAGLDSFR</sequence>
<comment type="caution">
    <text evidence="2">The sequence shown here is derived from an EMBL/GenBank/DDBJ whole genome shotgun (WGS) entry which is preliminary data.</text>
</comment>
<protein>
    <submittedName>
        <fullName evidence="2">DUF5787 family protein</fullName>
    </submittedName>
</protein>
<organism evidence="2 3">
    <name type="scientific">Halalkalicoccus tibetensis</name>
    <dbReference type="NCBI Taxonomy" id="175632"/>
    <lineage>
        <taxon>Archaea</taxon>
        <taxon>Methanobacteriati</taxon>
        <taxon>Methanobacteriota</taxon>
        <taxon>Stenosarchaea group</taxon>
        <taxon>Halobacteria</taxon>
        <taxon>Halobacteriales</taxon>
        <taxon>Halococcaceae</taxon>
        <taxon>Halalkalicoccus</taxon>
    </lineage>
</organism>
<gene>
    <name evidence="2" type="ORF">ACFQGH_12635</name>
</gene>
<evidence type="ECO:0000256" key="1">
    <source>
        <dbReference type="SAM" id="MobiDB-lite"/>
    </source>
</evidence>
<name>A0ABD5V3C5_9EURY</name>
<dbReference type="InterPro" id="IPR043901">
    <property type="entry name" value="DUF5787"/>
</dbReference>
<dbReference type="AlphaFoldDB" id="A0ABD5V3C5"/>
<evidence type="ECO:0000313" key="3">
    <source>
        <dbReference type="Proteomes" id="UP001596312"/>
    </source>
</evidence>
<dbReference type="Proteomes" id="UP001596312">
    <property type="component" value="Unassembled WGS sequence"/>
</dbReference>
<evidence type="ECO:0000313" key="2">
    <source>
        <dbReference type="EMBL" id="MFC6906038.1"/>
    </source>
</evidence>
<proteinExistence type="predicted"/>
<dbReference type="RefSeq" id="WP_340604573.1">
    <property type="nucleotide sequence ID" value="NZ_JBBMXV010000003.1"/>
</dbReference>
<dbReference type="Pfam" id="PF19100">
    <property type="entry name" value="DUF5787"/>
    <property type="match status" value="1"/>
</dbReference>